<reference evidence="10 11" key="1">
    <citation type="submission" date="2024-06" db="EMBL/GenBank/DDBJ databases">
        <title>The Natural Products Discovery Center: Release of the First 8490 Sequenced Strains for Exploring Actinobacteria Biosynthetic Diversity.</title>
        <authorList>
            <person name="Kalkreuter E."/>
            <person name="Kautsar S.A."/>
            <person name="Yang D."/>
            <person name="Bader C.D."/>
            <person name="Teijaro C.N."/>
            <person name="Fluegel L."/>
            <person name="Davis C.M."/>
            <person name="Simpson J.R."/>
            <person name="Lauterbach L."/>
            <person name="Steele A.D."/>
            <person name="Gui C."/>
            <person name="Meng S."/>
            <person name="Li G."/>
            <person name="Viehrig K."/>
            <person name="Ye F."/>
            <person name="Su P."/>
            <person name="Kiefer A.F."/>
            <person name="Nichols A."/>
            <person name="Cepeda A.J."/>
            <person name="Yan W."/>
            <person name="Fan B."/>
            <person name="Jiang Y."/>
            <person name="Adhikari A."/>
            <person name="Zheng C.-J."/>
            <person name="Schuster L."/>
            <person name="Cowan T.M."/>
            <person name="Smanski M.J."/>
            <person name="Chevrette M.G."/>
            <person name="De Carvalho L.P.S."/>
            <person name="Shen B."/>
        </authorList>
    </citation>
    <scope>NUCLEOTIDE SEQUENCE [LARGE SCALE GENOMIC DNA]</scope>
    <source>
        <strain evidence="10 11">NPDC052347</strain>
    </source>
</reference>
<evidence type="ECO:0000313" key="11">
    <source>
        <dbReference type="Proteomes" id="UP001552594"/>
    </source>
</evidence>
<dbReference type="Proteomes" id="UP001552594">
    <property type="component" value="Unassembled WGS sequence"/>
</dbReference>
<evidence type="ECO:0000256" key="1">
    <source>
        <dbReference type="ARBA" id="ARBA00004651"/>
    </source>
</evidence>
<evidence type="ECO:0000256" key="4">
    <source>
        <dbReference type="ARBA" id="ARBA00022692"/>
    </source>
</evidence>
<dbReference type="RefSeq" id="WP_109280143.1">
    <property type="nucleotide sequence ID" value="NZ_JBFAUK010000011.1"/>
</dbReference>
<feature type="transmembrane region" description="Helical" evidence="8">
    <location>
        <begin position="53"/>
        <end position="72"/>
    </location>
</feature>
<dbReference type="CDD" id="cd06173">
    <property type="entry name" value="MFS_MefA_like"/>
    <property type="match status" value="1"/>
</dbReference>
<dbReference type="Gene3D" id="1.20.1250.20">
    <property type="entry name" value="MFS general substrate transporter like domains"/>
    <property type="match status" value="1"/>
</dbReference>
<dbReference type="InterPro" id="IPR020846">
    <property type="entry name" value="MFS_dom"/>
</dbReference>
<feature type="transmembrane region" description="Helical" evidence="8">
    <location>
        <begin position="213"/>
        <end position="230"/>
    </location>
</feature>
<evidence type="ECO:0000256" key="6">
    <source>
        <dbReference type="ARBA" id="ARBA00023136"/>
    </source>
</evidence>
<evidence type="ECO:0000259" key="9">
    <source>
        <dbReference type="PROSITE" id="PS50850"/>
    </source>
</evidence>
<evidence type="ECO:0000256" key="8">
    <source>
        <dbReference type="SAM" id="Phobius"/>
    </source>
</evidence>
<dbReference type="SUPFAM" id="SSF103473">
    <property type="entry name" value="MFS general substrate transporter"/>
    <property type="match status" value="1"/>
</dbReference>
<evidence type="ECO:0000256" key="2">
    <source>
        <dbReference type="ARBA" id="ARBA00022448"/>
    </source>
</evidence>
<feature type="compositionally biased region" description="Basic and acidic residues" evidence="7">
    <location>
        <begin position="14"/>
        <end position="24"/>
    </location>
</feature>
<feature type="transmembrane region" description="Helical" evidence="8">
    <location>
        <begin position="393"/>
        <end position="412"/>
    </location>
</feature>
<protein>
    <submittedName>
        <fullName evidence="10">MFS transporter</fullName>
    </submittedName>
</protein>
<feature type="transmembrane region" description="Helical" evidence="8">
    <location>
        <begin position="295"/>
        <end position="315"/>
    </location>
</feature>
<keyword evidence="4 8" id="KW-0812">Transmembrane</keyword>
<feature type="region of interest" description="Disordered" evidence="7">
    <location>
        <begin position="1"/>
        <end position="46"/>
    </location>
</feature>
<proteinExistence type="predicted"/>
<organism evidence="10 11">
    <name type="scientific">Streptomyces orinoci</name>
    <name type="common">Streptoverticillium orinoci</name>
    <dbReference type="NCBI Taxonomy" id="67339"/>
    <lineage>
        <taxon>Bacteria</taxon>
        <taxon>Bacillati</taxon>
        <taxon>Actinomycetota</taxon>
        <taxon>Actinomycetes</taxon>
        <taxon>Kitasatosporales</taxon>
        <taxon>Streptomycetaceae</taxon>
        <taxon>Streptomyces</taxon>
    </lineage>
</organism>
<evidence type="ECO:0000256" key="7">
    <source>
        <dbReference type="SAM" id="MobiDB-lite"/>
    </source>
</evidence>
<feature type="transmembrane region" description="Helical" evidence="8">
    <location>
        <begin position="327"/>
        <end position="346"/>
    </location>
</feature>
<keyword evidence="6 8" id="KW-0472">Membrane</keyword>
<gene>
    <name evidence="10" type="ORF">AB0L16_15920</name>
</gene>
<feature type="transmembrane region" description="Helical" evidence="8">
    <location>
        <begin position="264"/>
        <end position="289"/>
    </location>
</feature>
<feature type="transmembrane region" description="Helical" evidence="8">
    <location>
        <begin position="352"/>
        <end position="373"/>
    </location>
</feature>
<dbReference type="InterPro" id="IPR036259">
    <property type="entry name" value="MFS_trans_sf"/>
</dbReference>
<feature type="domain" description="Major facilitator superfamily (MFS) profile" evidence="9">
    <location>
        <begin position="259"/>
        <end position="444"/>
    </location>
</feature>
<feature type="transmembrane region" description="Helical" evidence="8">
    <location>
        <begin position="184"/>
        <end position="207"/>
    </location>
</feature>
<dbReference type="PROSITE" id="PS50850">
    <property type="entry name" value="MFS"/>
    <property type="match status" value="1"/>
</dbReference>
<dbReference type="PANTHER" id="PTHR23513:SF6">
    <property type="entry name" value="MAJOR FACILITATOR SUPERFAMILY ASSOCIATED DOMAIN-CONTAINING PROTEIN"/>
    <property type="match status" value="1"/>
</dbReference>
<keyword evidence="2" id="KW-0813">Transport</keyword>
<name>A0ABV3K082_STRON</name>
<keyword evidence="5 8" id="KW-1133">Transmembrane helix</keyword>
<dbReference type="InterPro" id="IPR010290">
    <property type="entry name" value="TM_effector"/>
</dbReference>
<feature type="transmembrane region" description="Helical" evidence="8">
    <location>
        <begin position="418"/>
        <end position="436"/>
    </location>
</feature>
<keyword evidence="11" id="KW-1185">Reference proteome</keyword>
<evidence type="ECO:0000256" key="3">
    <source>
        <dbReference type="ARBA" id="ARBA00022475"/>
    </source>
</evidence>
<dbReference type="PANTHER" id="PTHR23513">
    <property type="entry name" value="INTEGRAL MEMBRANE EFFLUX PROTEIN-RELATED"/>
    <property type="match status" value="1"/>
</dbReference>
<comment type="caution">
    <text evidence="10">The sequence shown here is derived from an EMBL/GenBank/DDBJ whole genome shotgun (WGS) entry which is preliminary data.</text>
</comment>
<feature type="transmembrane region" description="Helical" evidence="8">
    <location>
        <begin position="145"/>
        <end position="172"/>
    </location>
</feature>
<accession>A0ABV3K082</accession>
<comment type="subcellular location">
    <subcellularLocation>
        <location evidence="1">Cell membrane</location>
        <topology evidence="1">Multi-pass membrane protein</topology>
    </subcellularLocation>
</comment>
<evidence type="ECO:0000256" key="5">
    <source>
        <dbReference type="ARBA" id="ARBA00022989"/>
    </source>
</evidence>
<evidence type="ECO:0000313" key="10">
    <source>
        <dbReference type="EMBL" id="MEV5507944.1"/>
    </source>
</evidence>
<feature type="transmembrane region" description="Helical" evidence="8">
    <location>
        <begin position="87"/>
        <end position="106"/>
    </location>
</feature>
<dbReference type="Pfam" id="PF05977">
    <property type="entry name" value="MFS_3"/>
    <property type="match status" value="1"/>
</dbReference>
<sequence>MSGSDAEFGSAASADDRLDGKKMSEAQGRPSHLDEQPEGRAPAGPRPRIGRPFWLLWTAATLSTLGDGIRYVAFPLLAARVTRDPEAVSLVFVAGYLPWPLFGLPAGAVADRVDRRRLMWTVDLARGVLTGGFAFLLTLQDAPVAALAAVSFSLGVAETFFENAAGAIIPMLVQKEALERANAWLYSAQTVMATLVGAPVGAALFGLAHAAPVAADAASFLVATALIFALRGSFGVRAKAAPTTVRQDIAEGLRWLWRHRLLRTLCAMVAVTNGTLAAAEAVLVLYALQVLHLGGIGYGLMLAALAGGGILGSALAPRARRRLGVRIPLIGSMVAQAAGFICAGLTSSVPVAVGVLALVGAGGAVWNVLAASLRQRLVPADMLGRVTSSYRTVALAAMPVGAALAGVLADAFGLHAPFLLSGVLLALATAVAWPWVRSPRLAEE</sequence>
<dbReference type="EMBL" id="JBFAUK010000011">
    <property type="protein sequence ID" value="MEV5507944.1"/>
    <property type="molecule type" value="Genomic_DNA"/>
</dbReference>
<keyword evidence="3" id="KW-1003">Cell membrane</keyword>